<dbReference type="OrthoDB" id="2609750at2"/>
<sequence>MPYPEELDQFLKKLNKKPDGSSYTVEEELFINDGVYNGFLGHDNITNSTIRVYTGPQFTGSPVTNFIVSIPSETPWKRIIKVFADTETVYVTYETPGDMVEAEDVNGLQDCLIRTQTEIERYKAEGIIDGGGFIREEA</sequence>
<dbReference type="EMBL" id="CM001441">
    <property type="protein sequence ID" value="EHQ88299.1"/>
    <property type="molecule type" value="Genomic_DNA"/>
</dbReference>
<evidence type="ECO:0000313" key="1">
    <source>
        <dbReference type="EMBL" id="EHQ88299.1"/>
    </source>
</evidence>
<accession>H5Y2N6</accession>
<dbReference type="AlphaFoldDB" id="H5Y2N6"/>
<evidence type="ECO:0008006" key="3">
    <source>
        <dbReference type="Google" id="ProtNLM"/>
    </source>
</evidence>
<proteinExistence type="predicted"/>
<dbReference type="HOGENOM" id="CLU_1863184_0_0_9"/>
<dbReference type="eggNOG" id="ENOG5032V7E">
    <property type="taxonomic scope" value="Bacteria"/>
</dbReference>
<protein>
    <recommendedName>
        <fullName evidence="3">Phosphoglucomutase</fullName>
    </recommendedName>
</protein>
<organism evidence="1 2">
    <name type="scientific">Desulfosporosinus youngiae DSM 17734</name>
    <dbReference type="NCBI Taxonomy" id="768710"/>
    <lineage>
        <taxon>Bacteria</taxon>
        <taxon>Bacillati</taxon>
        <taxon>Bacillota</taxon>
        <taxon>Clostridia</taxon>
        <taxon>Eubacteriales</taxon>
        <taxon>Desulfitobacteriaceae</taxon>
        <taxon>Desulfosporosinus</taxon>
    </lineage>
</organism>
<dbReference type="STRING" id="768710.DesyoDRAFT_1129"/>
<name>H5Y2N6_9FIRM</name>
<dbReference type="RefSeq" id="WP_007780495.1">
    <property type="nucleotide sequence ID" value="NZ_CM001441.1"/>
</dbReference>
<reference evidence="1 2" key="1">
    <citation type="submission" date="2011-11" db="EMBL/GenBank/DDBJ databases">
        <title>The Noncontiguous Finished genome of Desulfosporosinus youngiae DSM 17734.</title>
        <authorList>
            <consortium name="US DOE Joint Genome Institute (JGI-PGF)"/>
            <person name="Lucas S."/>
            <person name="Han J."/>
            <person name="Lapidus A."/>
            <person name="Cheng J.-F."/>
            <person name="Goodwin L."/>
            <person name="Pitluck S."/>
            <person name="Peters L."/>
            <person name="Ovchinnikova G."/>
            <person name="Lu M."/>
            <person name="Land M.L."/>
            <person name="Hauser L."/>
            <person name="Pester M."/>
            <person name="Spring S."/>
            <person name="Ollivier B."/>
            <person name="Rattei T."/>
            <person name="Klenk H.-P."/>
            <person name="Wagner M."/>
            <person name="Loy A."/>
            <person name="Woyke T.J."/>
        </authorList>
    </citation>
    <scope>NUCLEOTIDE SEQUENCE [LARGE SCALE GENOMIC DNA]</scope>
    <source>
        <strain evidence="1 2">DSM 17734</strain>
    </source>
</reference>
<dbReference type="Proteomes" id="UP000005104">
    <property type="component" value="Chromosome"/>
</dbReference>
<keyword evidence="2" id="KW-1185">Reference proteome</keyword>
<evidence type="ECO:0000313" key="2">
    <source>
        <dbReference type="Proteomes" id="UP000005104"/>
    </source>
</evidence>
<gene>
    <name evidence="1" type="ORF">DesyoDRAFT_1129</name>
</gene>